<dbReference type="Pfam" id="PF00293">
    <property type="entry name" value="NUDIX"/>
    <property type="match status" value="1"/>
</dbReference>
<evidence type="ECO:0000313" key="3">
    <source>
        <dbReference type="EMBL" id="OGL97888.1"/>
    </source>
</evidence>
<dbReference type="SUPFAM" id="SSF55811">
    <property type="entry name" value="Nudix"/>
    <property type="match status" value="1"/>
</dbReference>
<reference evidence="3 4" key="1">
    <citation type="journal article" date="2016" name="Nat. Commun.">
        <title>Thousands of microbial genomes shed light on interconnected biogeochemical processes in an aquifer system.</title>
        <authorList>
            <person name="Anantharaman K."/>
            <person name="Brown C.T."/>
            <person name="Hug L.A."/>
            <person name="Sharon I."/>
            <person name="Castelle C.J."/>
            <person name="Probst A.J."/>
            <person name="Thomas B.C."/>
            <person name="Singh A."/>
            <person name="Wilkins M.J."/>
            <person name="Karaoz U."/>
            <person name="Brodie E.L."/>
            <person name="Williams K.H."/>
            <person name="Hubbard S.S."/>
            <person name="Banfield J.F."/>
        </authorList>
    </citation>
    <scope>NUCLEOTIDE SEQUENCE [LARGE SCALE GENOMIC DNA]</scope>
</reference>
<evidence type="ECO:0000313" key="4">
    <source>
        <dbReference type="Proteomes" id="UP000177331"/>
    </source>
</evidence>
<dbReference type="GO" id="GO:0003824">
    <property type="term" value="F:catalytic activity"/>
    <property type="evidence" value="ECO:0007669"/>
    <property type="project" value="UniProtKB-ARBA"/>
</dbReference>
<dbReference type="Gene3D" id="3.90.79.10">
    <property type="entry name" value="Nucleoside Triphosphate Pyrophosphohydrolase"/>
    <property type="match status" value="1"/>
</dbReference>
<comment type="caution">
    <text evidence="3">The sequence shown here is derived from an EMBL/GenBank/DDBJ whole genome shotgun (WGS) entry which is preliminary data.</text>
</comment>
<dbReference type="InterPro" id="IPR000086">
    <property type="entry name" value="NUDIX_hydrolase_dom"/>
</dbReference>
<evidence type="ECO:0000259" key="2">
    <source>
        <dbReference type="PROSITE" id="PS51462"/>
    </source>
</evidence>
<keyword evidence="1" id="KW-0812">Transmembrane</keyword>
<proteinExistence type="predicted"/>
<accession>A0A1F7W689</accession>
<keyword evidence="1" id="KW-0472">Membrane</keyword>
<feature type="transmembrane region" description="Helical" evidence="1">
    <location>
        <begin position="12"/>
        <end position="30"/>
    </location>
</feature>
<dbReference type="Proteomes" id="UP000177331">
    <property type="component" value="Unassembled WGS sequence"/>
</dbReference>
<sequence length="240" mass="27543">MKRTFWDKKAKDLFLAFTGLFLISLVEIILRSSRRAKEDCCPKPFMELLPVISEFTGEPTGEIIPRSEAIARGVWCQTTNIYVLNSKGEVLCHQRSLEKERLAGVWMTHLGGHVGHDESYEENAHRELFEESGIKIDASSLIHWRTTKLDRARIWIREFVTLTDIPAHKLIPQKGEVEQFAWMTLEELNARNATEPHNWCIGTHDFAIEYPCLRAVLTAAEQHGTVEPTQPIHTWMPLAI</sequence>
<dbReference type="PANTHER" id="PTHR10885:SF0">
    <property type="entry name" value="ISOPENTENYL-DIPHOSPHATE DELTA-ISOMERASE"/>
    <property type="match status" value="1"/>
</dbReference>
<dbReference type="AlphaFoldDB" id="A0A1F7W689"/>
<evidence type="ECO:0000256" key="1">
    <source>
        <dbReference type="SAM" id="Phobius"/>
    </source>
</evidence>
<gene>
    <name evidence="3" type="ORF">A2318_04425</name>
</gene>
<dbReference type="PROSITE" id="PS51462">
    <property type="entry name" value="NUDIX"/>
    <property type="match status" value="1"/>
</dbReference>
<dbReference type="STRING" id="1802421.A2318_04425"/>
<dbReference type="EMBL" id="MGFD01000034">
    <property type="protein sequence ID" value="OGL97888.1"/>
    <property type="molecule type" value="Genomic_DNA"/>
</dbReference>
<dbReference type="PANTHER" id="PTHR10885">
    <property type="entry name" value="ISOPENTENYL-DIPHOSPHATE DELTA-ISOMERASE"/>
    <property type="match status" value="1"/>
</dbReference>
<organism evidence="3 4">
    <name type="scientific">Candidatus Uhrbacteria bacterium RIFOXYB2_FULL_45_11</name>
    <dbReference type="NCBI Taxonomy" id="1802421"/>
    <lineage>
        <taxon>Bacteria</taxon>
        <taxon>Candidatus Uhriibacteriota</taxon>
    </lineage>
</organism>
<feature type="domain" description="Nudix hydrolase" evidence="2">
    <location>
        <begin position="74"/>
        <end position="207"/>
    </location>
</feature>
<protein>
    <recommendedName>
        <fullName evidence="2">Nudix hydrolase domain-containing protein</fullName>
    </recommendedName>
</protein>
<name>A0A1F7W689_9BACT</name>
<keyword evidence="1" id="KW-1133">Transmembrane helix</keyword>
<dbReference type="InterPro" id="IPR015797">
    <property type="entry name" value="NUDIX_hydrolase-like_dom_sf"/>
</dbReference>